<dbReference type="RefSeq" id="WP_208642474.1">
    <property type="nucleotide sequence ID" value="NZ_RAPY01000001.1"/>
</dbReference>
<evidence type="ECO:0000313" key="4">
    <source>
        <dbReference type="EMBL" id="RKE56950.1"/>
    </source>
</evidence>
<dbReference type="GO" id="GO:0004553">
    <property type="term" value="F:hydrolase activity, hydrolyzing O-glycosyl compounds"/>
    <property type="evidence" value="ECO:0007669"/>
    <property type="project" value="InterPro"/>
</dbReference>
<protein>
    <submittedName>
        <fullName evidence="4">Glycosyl hydrolase family 16</fullName>
    </submittedName>
</protein>
<dbReference type="SUPFAM" id="SSF49899">
    <property type="entry name" value="Concanavalin A-like lectins/glucanases"/>
    <property type="match status" value="1"/>
</dbReference>
<dbReference type="InterPro" id="IPR000757">
    <property type="entry name" value="Beta-glucanase-like"/>
</dbReference>
<comment type="similarity">
    <text evidence="1">Belongs to the glycosyl hydrolase 16 family.</text>
</comment>
<feature type="chain" id="PRO_5019063330" evidence="2">
    <location>
        <begin position="21"/>
        <end position="528"/>
    </location>
</feature>
<keyword evidence="4" id="KW-0378">Hydrolase</keyword>
<dbReference type="EMBL" id="RAPY01000001">
    <property type="protein sequence ID" value="RKE56950.1"/>
    <property type="molecule type" value="Genomic_DNA"/>
</dbReference>
<comment type="caution">
    <text evidence="4">The sequence shown here is derived from an EMBL/GenBank/DDBJ whole genome shotgun (WGS) entry which is preliminary data.</text>
</comment>
<sequence>MKKYISLAAAQMLSVLLLSAQTTKSDAPLRLLGTRSWIRLDMKDGKNDLSGAKLFWSKTHRKPAVANAVLAEGTKRYYIQQVDPETTYYVWVESAAGRPLAQGKSYTSKSWTLDDAELEEEKRNPSSAVVPVGMEIFWQDEFNDQLLNRNKWTTNYFSSLNYLNEKSKREMLQDQLPQPAYTLDGSAINLYVNDTIPKRIFTEGGNQKISSIQTYDWKTNENLLDNSKGGYFEVKVRRNRQGNPKGTNTAFWFDSPGPDIRYYLQEGGEVDGIRGIRPKGQLFEIDVFEYITAQFVIHGHVDAKGVFQRNLATHIAEGYEHVGQWVTHGVLWTPTSIKHYINGDLIKEYNNKNQIYSPNHFMNVFLGAYGSEGGVNMEVDYIRAYNWPLRDGNELPNPDLEGKAGLKPWEGEGTIEEGLGEKGSKALVLAQGKKIEQYIYLDPEQQFNLRYWGRGGSIAVAVDDVKVVTGELSNLSQQTLELGKKGKKYEINFVTGQEIKPNKKIVRIAFTNTGKETIYLDNIMVKKK</sequence>
<feature type="signal peptide" evidence="2">
    <location>
        <begin position="1"/>
        <end position="20"/>
    </location>
</feature>
<feature type="domain" description="GH16" evidence="3">
    <location>
        <begin position="119"/>
        <end position="390"/>
    </location>
</feature>
<keyword evidence="5" id="KW-1185">Reference proteome</keyword>
<name>A0A420BJR8_SPHD1</name>
<dbReference type="Pfam" id="PF00722">
    <property type="entry name" value="Glyco_hydro_16"/>
    <property type="match status" value="1"/>
</dbReference>
<dbReference type="AlphaFoldDB" id="A0A420BJR8"/>
<dbReference type="CDD" id="cd00413">
    <property type="entry name" value="Glyco_hydrolase_16"/>
    <property type="match status" value="1"/>
</dbReference>
<evidence type="ECO:0000256" key="1">
    <source>
        <dbReference type="ARBA" id="ARBA00006865"/>
    </source>
</evidence>
<gene>
    <name evidence="4" type="ORF">DFQ12_1824</name>
</gene>
<dbReference type="Gene3D" id="2.60.120.200">
    <property type="match status" value="1"/>
</dbReference>
<dbReference type="GO" id="GO:0005975">
    <property type="term" value="P:carbohydrate metabolic process"/>
    <property type="evidence" value="ECO:0007669"/>
    <property type="project" value="InterPro"/>
</dbReference>
<dbReference type="Gene3D" id="2.60.120.260">
    <property type="entry name" value="Galactose-binding domain-like"/>
    <property type="match status" value="1"/>
</dbReference>
<evidence type="ECO:0000259" key="3">
    <source>
        <dbReference type="PROSITE" id="PS51762"/>
    </source>
</evidence>
<accession>A0A420BJR8</accession>
<dbReference type="PROSITE" id="PS51762">
    <property type="entry name" value="GH16_2"/>
    <property type="match status" value="1"/>
</dbReference>
<organism evidence="4 5">
    <name type="scientific">Sphingobacterium detergens</name>
    <dbReference type="NCBI Taxonomy" id="1145106"/>
    <lineage>
        <taxon>Bacteria</taxon>
        <taxon>Pseudomonadati</taxon>
        <taxon>Bacteroidota</taxon>
        <taxon>Sphingobacteriia</taxon>
        <taxon>Sphingobacteriales</taxon>
        <taxon>Sphingobacteriaceae</taxon>
        <taxon>Sphingobacterium</taxon>
    </lineage>
</organism>
<keyword evidence="2" id="KW-0732">Signal</keyword>
<evidence type="ECO:0000313" key="5">
    <source>
        <dbReference type="Proteomes" id="UP000286246"/>
    </source>
</evidence>
<evidence type="ECO:0000256" key="2">
    <source>
        <dbReference type="SAM" id="SignalP"/>
    </source>
</evidence>
<dbReference type="Proteomes" id="UP000286246">
    <property type="component" value="Unassembled WGS sequence"/>
</dbReference>
<proteinExistence type="inferred from homology"/>
<reference evidence="4 5" key="1">
    <citation type="submission" date="2018-09" db="EMBL/GenBank/DDBJ databases">
        <title>Genomic Encyclopedia of Type Strains, Phase III (KMG-III): the genomes of soil and plant-associated and newly described type strains.</title>
        <authorList>
            <person name="Whitman W."/>
        </authorList>
    </citation>
    <scope>NUCLEOTIDE SEQUENCE [LARGE SCALE GENOMIC DNA]</scope>
    <source>
        <strain evidence="4 5">CECT 7938</strain>
    </source>
</reference>
<dbReference type="InterPro" id="IPR013320">
    <property type="entry name" value="ConA-like_dom_sf"/>
</dbReference>